<proteinExistence type="predicted"/>
<dbReference type="InterPro" id="IPR013783">
    <property type="entry name" value="Ig-like_fold"/>
</dbReference>
<feature type="domain" description="Ig-like" evidence="1">
    <location>
        <begin position="256"/>
        <end position="340"/>
    </location>
</feature>
<comment type="caution">
    <text evidence="2">The sequence shown here is derived from an EMBL/GenBank/DDBJ whole genome shotgun (WGS) entry which is preliminary data.</text>
</comment>
<dbReference type="InterPro" id="IPR050150">
    <property type="entry name" value="IgV_Light_Chain"/>
</dbReference>
<dbReference type="OrthoDB" id="8908372at2759"/>
<reference evidence="2 3" key="1">
    <citation type="journal article" date="2013" name="Proc. Natl. Acad. Sci. U.S.A.">
        <title>The king cobra genome reveals dynamic gene evolution and adaptation in the snake venom system.</title>
        <authorList>
            <person name="Vonk F.J."/>
            <person name="Casewell N.R."/>
            <person name="Henkel C.V."/>
            <person name="Heimberg A.M."/>
            <person name="Jansen H.J."/>
            <person name="McCleary R.J."/>
            <person name="Kerkkamp H.M."/>
            <person name="Vos R.A."/>
            <person name="Guerreiro I."/>
            <person name="Calvete J.J."/>
            <person name="Wuster W."/>
            <person name="Woods A.E."/>
            <person name="Logan J.M."/>
            <person name="Harrison R.A."/>
            <person name="Castoe T.A."/>
            <person name="de Koning A.P."/>
            <person name="Pollock D.D."/>
            <person name="Yandell M."/>
            <person name="Calderon D."/>
            <person name="Renjifo C."/>
            <person name="Currier R.B."/>
            <person name="Salgado D."/>
            <person name="Pla D."/>
            <person name="Sanz L."/>
            <person name="Hyder A.S."/>
            <person name="Ribeiro J.M."/>
            <person name="Arntzen J.W."/>
            <person name="van den Thillart G.E."/>
            <person name="Boetzer M."/>
            <person name="Pirovano W."/>
            <person name="Dirks R.P."/>
            <person name="Spaink H.P."/>
            <person name="Duboule D."/>
            <person name="McGlinn E."/>
            <person name="Kini R.M."/>
            <person name="Richardson M.K."/>
        </authorList>
    </citation>
    <scope>NUCLEOTIDE SEQUENCE</scope>
    <source>
        <tissue evidence="2">Blood</tissue>
    </source>
</reference>
<accession>V8NJK5</accession>
<dbReference type="Gene3D" id="2.60.40.10">
    <property type="entry name" value="Immunoglobulins"/>
    <property type="match status" value="10"/>
</dbReference>
<keyword evidence="3" id="KW-1185">Reference proteome</keyword>
<feature type="non-terminal residue" evidence="2">
    <location>
        <position position="946"/>
    </location>
</feature>
<dbReference type="PROSITE" id="PS50835">
    <property type="entry name" value="IG_LIKE"/>
    <property type="match status" value="6"/>
</dbReference>
<dbReference type="InterPro" id="IPR007110">
    <property type="entry name" value="Ig-like_dom"/>
</dbReference>
<feature type="domain" description="Ig-like" evidence="1">
    <location>
        <begin position="152"/>
        <end position="237"/>
    </location>
</feature>
<dbReference type="InterPro" id="IPR036179">
    <property type="entry name" value="Ig-like_dom_sf"/>
</dbReference>
<gene>
    <name evidence="2" type="ORF">L345_12411</name>
</gene>
<feature type="domain" description="Ig-like" evidence="1">
    <location>
        <begin position="357"/>
        <end position="448"/>
    </location>
</feature>
<feature type="domain" description="Ig-like" evidence="1">
    <location>
        <begin position="563"/>
        <end position="663"/>
    </location>
</feature>
<evidence type="ECO:0000259" key="1">
    <source>
        <dbReference type="PROSITE" id="PS50835"/>
    </source>
</evidence>
<dbReference type="PANTHER" id="PTHR23267">
    <property type="entry name" value="IMMUNOGLOBULIN LIGHT CHAIN"/>
    <property type="match status" value="1"/>
</dbReference>
<dbReference type="Proteomes" id="UP000018936">
    <property type="component" value="Unassembled WGS sequence"/>
</dbReference>
<feature type="domain" description="Ig-like" evidence="1">
    <location>
        <begin position="808"/>
        <end position="914"/>
    </location>
</feature>
<dbReference type="Pfam" id="PF07686">
    <property type="entry name" value="V-set"/>
    <property type="match status" value="7"/>
</dbReference>
<organism evidence="2 3">
    <name type="scientific">Ophiophagus hannah</name>
    <name type="common">King cobra</name>
    <name type="synonym">Naja hannah</name>
    <dbReference type="NCBI Taxonomy" id="8665"/>
    <lineage>
        <taxon>Eukaryota</taxon>
        <taxon>Metazoa</taxon>
        <taxon>Chordata</taxon>
        <taxon>Craniata</taxon>
        <taxon>Vertebrata</taxon>
        <taxon>Euteleostomi</taxon>
        <taxon>Lepidosauria</taxon>
        <taxon>Squamata</taxon>
        <taxon>Bifurcata</taxon>
        <taxon>Unidentata</taxon>
        <taxon>Episquamata</taxon>
        <taxon>Toxicofera</taxon>
        <taxon>Serpentes</taxon>
        <taxon>Colubroidea</taxon>
        <taxon>Elapidae</taxon>
        <taxon>Elapinae</taxon>
        <taxon>Ophiophagus</taxon>
    </lineage>
</organism>
<dbReference type="SUPFAM" id="SSF48726">
    <property type="entry name" value="Immunoglobulin"/>
    <property type="match status" value="10"/>
</dbReference>
<dbReference type="InterPro" id="IPR003599">
    <property type="entry name" value="Ig_sub"/>
</dbReference>
<dbReference type="AlphaFoldDB" id="V8NJK5"/>
<dbReference type="EMBL" id="AZIM01003619">
    <property type="protein sequence ID" value="ETE61833.1"/>
    <property type="molecule type" value="Genomic_DNA"/>
</dbReference>
<name>V8NJK5_OPHHA</name>
<dbReference type="InterPro" id="IPR013106">
    <property type="entry name" value="Ig_V-set"/>
</dbReference>
<dbReference type="InterPro" id="IPR003598">
    <property type="entry name" value="Ig_sub2"/>
</dbReference>
<dbReference type="SMART" id="SM00409">
    <property type="entry name" value="IG"/>
    <property type="match status" value="8"/>
</dbReference>
<dbReference type="SMART" id="SM00406">
    <property type="entry name" value="IGv"/>
    <property type="match status" value="8"/>
</dbReference>
<protein>
    <recommendedName>
        <fullName evidence="1">Ig-like domain-containing protein</fullName>
    </recommendedName>
</protein>
<evidence type="ECO:0000313" key="3">
    <source>
        <dbReference type="Proteomes" id="UP000018936"/>
    </source>
</evidence>
<sequence length="946" mass="103238">MAATGEKRSQIRFIATRSGSTGSLAITNAEVEDEADYYCGSWNSAGNQIHSDKFLWGSIDGQSSWTQPPTSSVTPGGTIRLSCTTTHSSYCIAWYQQKPGEAPRYIQCSGYGRGEGIPDRFTATSSGTTGTLTITNVQAGDEAVYYCGIDGQSTWTQPPSISVSPGGTITISCTTTQSSHSIYWYQQKSGTAPRFVHCDGCNRGEGIPNRFTATRSGSTGTLTITNAQVEDEAVYYCDSWNSAVSQLHAGIDGQAPWTQPLSRSVSPGGTIAISCTTTQSTKSIYWFQQKPGEVPRYVHCSGCSNRGEGIPDRFTATRSGNTGTLTITNAQDGDEADYYCGSWNSADTMLHGGSSLQQLQTLKGPEFVAAGRTITLSCRYDGGNLGDGNYPWWSQQIPGHQPRTLIYHTSSRPSGVPERFSGSRSGNVMSLTITGALVEDEATYYCCVWTGIDCQSTWIQRPSISMLLGGTITPSCTKQSSYRIYWFQQKPEDAPCFVHTDGNDGRGEGIPDRFTATRSGNTGSLTITDVQAEDEADYYCGSWNSADTVLHSGQFLWGSIEGQSTWTQPPSISVSPGGTITISCTTTQSSYSIDWYQQKSGTAPRFVHCDGCSRGEGIPDRFTATRSGSTGSLAITNAQVEDEADYYCGLESQMILTQPSSMSASPGLTFNIPCQMNTGYSINSERARWYQQKPGGIPRFLYHYYTSTDQGRGTGVPERFSVSPDASKNLWNLVINGVQVEDDAVYYYLSLQQLQSLKDPESVPLGGMVTISCRYSTGIIADGNYPWWAQKLPGKPPRLLVYQTSVKPSDVPVRFSGSNLQQLQSLRDPESVPLGGTVTISCRYSTVIADGNYPWWAQQHPGKPPRLLFYNTNIKISDVPARSGNVMSLTITGALAEDEALYYSEARESSKALSCYQQHQAIWCPSPFHWDHLWEHYVPDHCRNIG</sequence>
<evidence type="ECO:0000313" key="2">
    <source>
        <dbReference type="EMBL" id="ETE61833.1"/>
    </source>
</evidence>
<dbReference type="SMART" id="SM00408">
    <property type="entry name" value="IGc2"/>
    <property type="match status" value="5"/>
</dbReference>
<feature type="domain" description="Ig-like" evidence="1">
    <location>
        <begin position="62"/>
        <end position="147"/>
    </location>
</feature>